<evidence type="ECO:0000313" key="1">
    <source>
        <dbReference type="EMBL" id="XDQ79840.1"/>
    </source>
</evidence>
<dbReference type="RefSeq" id="WP_369183534.1">
    <property type="nucleotide sequence ID" value="NZ_CP163445.1"/>
</dbReference>
<organism evidence="1">
    <name type="scientific">Streptomyces sp. Y1</name>
    <dbReference type="NCBI Taxonomy" id="3238634"/>
    <lineage>
        <taxon>Bacteria</taxon>
        <taxon>Bacillati</taxon>
        <taxon>Actinomycetota</taxon>
        <taxon>Actinomycetes</taxon>
        <taxon>Kitasatosporales</taxon>
        <taxon>Streptomycetaceae</taxon>
        <taxon>Streptomyces</taxon>
    </lineage>
</organism>
<dbReference type="AlphaFoldDB" id="A0AB39TKQ5"/>
<protein>
    <submittedName>
        <fullName evidence="1">Uncharacterized protein</fullName>
    </submittedName>
</protein>
<gene>
    <name evidence="1" type="ORF">AB2U05_15910</name>
</gene>
<proteinExistence type="predicted"/>
<reference evidence="1" key="1">
    <citation type="submission" date="2024-07" db="EMBL/GenBank/DDBJ databases">
        <authorList>
            <person name="Yu S.T."/>
        </authorList>
    </citation>
    <scope>NUCLEOTIDE SEQUENCE</scope>
    <source>
        <strain evidence="1">Y1</strain>
    </source>
</reference>
<accession>A0AB39TKQ5</accession>
<dbReference type="EMBL" id="CP163445">
    <property type="protein sequence ID" value="XDQ79840.1"/>
    <property type="molecule type" value="Genomic_DNA"/>
</dbReference>
<sequence>MLASKENIQVGARVASNHTKILRKDSLAVADVVRELAQAA</sequence>
<name>A0AB39TKQ5_9ACTN</name>